<evidence type="ECO:0000256" key="2">
    <source>
        <dbReference type="SAM" id="MobiDB-lite"/>
    </source>
</evidence>
<dbReference type="OrthoDB" id="3799035at2759"/>
<feature type="compositionally biased region" description="Basic and acidic residues" evidence="2">
    <location>
        <begin position="276"/>
        <end position="294"/>
    </location>
</feature>
<feature type="compositionally biased region" description="Polar residues" evidence="2">
    <location>
        <begin position="1140"/>
        <end position="1153"/>
    </location>
</feature>
<feature type="region of interest" description="Disordered" evidence="2">
    <location>
        <begin position="774"/>
        <end position="841"/>
    </location>
</feature>
<dbReference type="GO" id="GO:0015074">
    <property type="term" value="P:DNA integration"/>
    <property type="evidence" value="ECO:0007669"/>
    <property type="project" value="InterPro"/>
</dbReference>
<dbReference type="Pfam" id="PF25597">
    <property type="entry name" value="SH3_retrovirus"/>
    <property type="match status" value="1"/>
</dbReference>
<evidence type="ECO:0000313" key="5">
    <source>
        <dbReference type="Proteomes" id="UP000000724"/>
    </source>
</evidence>
<dbReference type="InterPro" id="IPR036397">
    <property type="entry name" value="RNaseH_sf"/>
</dbReference>
<dbReference type="Proteomes" id="UP000000724">
    <property type="component" value="Contig Pc00c19"/>
</dbReference>
<dbReference type="InterPro" id="IPR057670">
    <property type="entry name" value="SH3_retrovirus"/>
</dbReference>
<keyword evidence="5" id="KW-1185">Reference proteome</keyword>
<feature type="domain" description="Integrase catalytic" evidence="3">
    <location>
        <begin position="546"/>
        <end position="656"/>
    </location>
</feature>
<feature type="compositionally biased region" description="Pro residues" evidence="2">
    <location>
        <begin position="804"/>
        <end position="813"/>
    </location>
</feature>
<dbReference type="SUPFAM" id="SSF56672">
    <property type="entry name" value="DNA/RNA polymerases"/>
    <property type="match status" value="1"/>
</dbReference>
<accession>B6HD07</accession>
<proteinExistence type="predicted"/>
<dbReference type="GO" id="GO:0003723">
    <property type="term" value="F:RNA binding"/>
    <property type="evidence" value="ECO:0007669"/>
    <property type="project" value="UniProtKB-KW"/>
</dbReference>
<protein>
    <submittedName>
        <fullName evidence="4">Pc19g00090 protein</fullName>
    </submittedName>
</protein>
<dbReference type="VEuPathDB" id="FungiDB:PCH_Pc19g00090"/>
<sequence length="1381" mass="155816">MSALVHDSPDRAVTAIEPLTGSDNFATWKRLMTSYLKARQVWDVVSGDLQRPDCLFKYAKPITADIHPLVEPHLNGAVRQRTIEARLEVEVQAFERHREWSRREAEAYHTIFRYLSPHISIHVAGLETSRDLWNELEERYRRMELATFCELFAQLRETTGERCASAPDFVDRVRLLVHRLNAIAPGSIGDKAHIAILLTQIGPEYILVVDATQNDKDPVNPTTIGNRLSNAEQTVRRKESPAPPQGVPGPSINTVQRNPKKCIYCKKRGHVVAECWKKQREKRPPRDHALKAERSASGSRRNNMQNIPLSQREDRQGPPTSKRPRVNIVRARVTTLYTHAPQPRWILDSVATSHICWDRSCFSSLRPYREMLDTAGDPVEAEGIECVLRATRRDEPDQRAEAVARPPFGGGAPAERLRATPRTDCGDRLPCGGGSVDPAMQYSLEPQAVAMDVDDPQESSGAECAASTSELGGEAVILEEDACKGVDQASEALWHARMGHLNRGDLRVVLRRTGTPYRPLTQAQLLATPQCQACMSGKQYQKRNSRARRPRLHSTRTFEMIHSDIMEMPIAKDGSRYVITFTDDYSRGSWAYAMRWKHEALQKFRQFEAWVHRQFGAHIKRFLTDNGREYLPIGTHLAAILQRAEWFGRTHEPHDPGADQHAPVRCETSSFLVDRAFRSGSLSEAARSSIDLQKKTPFEILYGKPPSLLHLRRIGSRAWVLIPKEHRAKLGPRSSECRLLGYCEPNQHRLYEVHSGKTVFSRDVEFDERTPVAPLIEGETGNDLPDNAPPSPVFPSMPTSGGLPTPPASPLPPSNEREETPSDREEETPPVVKPSQQETDLTSDLGYSIYGRRRRPSRRLLESLGKVYSAGTLNTAPARQVDPATFHEAVSGPDQLEWWTAIQKEYASLLEHGTWERVRREDVPARDHVIGCKWVFKTKANGTRKARLVIKGYRQKQGIDYHETFAAVSRMDSVRCIVASTVLRGWKLQQFHAVTAFLHGDVDSSIYMELPQGFEEPGYVCRLRRSLYGLKQAPRIWYQCVHRVLASHGFTMAQSDNCVFYKPDCVVCVYVDDFLVAAANTHEIDQVQRALQAEFRLNDLGTPRSFLGIQFDYHTDGSVSIHQHQYIQKVLSDFGMESCQPKSTPMNTKQSLNHRPDEEPPDEEAKARFAAAIGSLMYLMVGTRPDIAFALGLLSRFTSQPQSHHQVALQRLLRYIKATQSHRITYRSGQLIGYTDADFGGSVVTDGAYSTSGYVFQLAGAPVSWSSKRQGEVATSTTHAEYIGQYNAILHLQWLRTFLAETQLYRSPVTNIMADNQSAIALSRNPEFHKRTKHFNVKFHYQRAVVNAGEIGFQYIPTEKQAADGLTSHWDLRPLPNSVVS</sequence>
<reference evidence="4 5" key="1">
    <citation type="journal article" date="2008" name="Nat. Biotechnol.">
        <title>Genome sequencing and analysis of the filamentous fungus Penicillium chrysogenum.</title>
        <authorList>
            <person name="van den Berg M.A."/>
            <person name="Albang R."/>
            <person name="Albermann K."/>
            <person name="Badger J.H."/>
            <person name="Daran J.-M."/>
            <person name="Driessen A.J.M."/>
            <person name="Garcia-Estrada C."/>
            <person name="Fedorova N.D."/>
            <person name="Harris D.M."/>
            <person name="Heijne W.H.M."/>
            <person name="Joardar V.S."/>
            <person name="Kiel J.A.K.W."/>
            <person name="Kovalchuk A."/>
            <person name="Martin J.F."/>
            <person name="Nierman W.C."/>
            <person name="Nijland J.G."/>
            <person name="Pronk J.T."/>
            <person name="Roubos J.A."/>
            <person name="van der Klei I.J."/>
            <person name="van Peij N.N.M.E."/>
            <person name="Veenhuis M."/>
            <person name="von Doehren H."/>
            <person name="Wagner C."/>
            <person name="Wortman J.R."/>
            <person name="Bovenberg R.A.L."/>
        </authorList>
    </citation>
    <scope>NUCLEOTIDE SEQUENCE [LARGE SCALE GENOMIC DNA]</scope>
    <source>
        <strain evidence="5">ATCC 28089 / DSM 1075 / NRRL 1951 / Wisconsin 54-1255</strain>
    </source>
</reference>
<feature type="compositionally biased region" description="Basic and acidic residues" evidence="2">
    <location>
        <begin position="393"/>
        <end position="402"/>
    </location>
</feature>
<dbReference type="HOGENOM" id="CLU_001650_5_0_1"/>
<feature type="region of interest" description="Disordered" evidence="2">
    <location>
        <begin position="1140"/>
        <end position="1163"/>
    </location>
</feature>
<dbReference type="InterPro" id="IPR043502">
    <property type="entry name" value="DNA/RNA_pol_sf"/>
</dbReference>
<feature type="region of interest" description="Disordered" evidence="2">
    <location>
        <begin position="276"/>
        <end position="325"/>
    </location>
</feature>
<dbReference type="eggNOG" id="KOG0017">
    <property type="taxonomic scope" value="Eukaryota"/>
</dbReference>
<organism evidence="4 5">
    <name type="scientific">Penicillium rubens (strain ATCC 28089 / DSM 1075 / NRRL 1951 / Wisconsin 54-1255)</name>
    <name type="common">Penicillium chrysogenum</name>
    <dbReference type="NCBI Taxonomy" id="500485"/>
    <lineage>
        <taxon>Eukaryota</taxon>
        <taxon>Fungi</taxon>
        <taxon>Dikarya</taxon>
        <taxon>Ascomycota</taxon>
        <taxon>Pezizomycotina</taxon>
        <taxon>Eurotiomycetes</taxon>
        <taxon>Eurotiomycetidae</taxon>
        <taxon>Eurotiales</taxon>
        <taxon>Aspergillaceae</taxon>
        <taxon>Penicillium</taxon>
        <taxon>Penicillium chrysogenum species complex</taxon>
    </lineage>
</organism>
<feature type="region of interest" description="Disordered" evidence="2">
    <location>
        <begin position="393"/>
        <end position="423"/>
    </location>
</feature>
<evidence type="ECO:0000259" key="3">
    <source>
        <dbReference type="PROSITE" id="PS50994"/>
    </source>
</evidence>
<evidence type="ECO:0000256" key="1">
    <source>
        <dbReference type="ARBA" id="ARBA00022884"/>
    </source>
</evidence>
<dbReference type="Pfam" id="PF07727">
    <property type="entry name" value="RVT_2"/>
    <property type="match status" value="1"/>
</dbReference>
<name>B6HD07_PENRW</name>
<dbReference type="PANTHER" id="PTHR11439:SF483">
    <property type="entry name" value="PEPTIDE SYNTHASE GLIP-LIKE, PUTATIVE (AFU_ORTHOLOGUE AFUA_3G12920)-RELATED"/>
    <property type="match status" value="1"/>
</dbReference>
<keyword evidence="1" id="KW-0694">RNA-binding</keyword>
<dbReference type="PROSITE" id="PS50994">
    <property type="entry name" value="INTEGRASE"/>
    <property type="match status" value="1"/>
</dbReference>
<dbReference type="BioCyc" id="PCHR:PC19G00090-MONOMER"/>
<feature type="compositionally biased region" description="Basic and acidic residues" evidence="2">
    <location>
        <begin position="1154"/>
        <end position="1163"/>
    </location>
</feature>
<feature type="compositionally biased region" description="Polar residues" evidence="2">
    <location>
        <begin position="296"/>
        <end position="309"/>
    </location>
</feature>
<feature type="compositionally biased region" description="Polar residues" evidence="2">
    <location>
        <begin position="220"/>
        <end position="233"/>
    </location>
</feature>
<dbReference type="CDD" id="cd09272">
    <property type="entry name" value="RNase_HI_RT_Ty1"/>
    <property type="match status" value="1"/>
</dbReference>
<feature type="region of interest" description="Disordered" evidence="2">
    <location>
        <begin position="216"/>
        <end position="254"/>
    </location>
</feature>
<dbReference type="SUPFAM" id="SSF53098">
    <property type="entry name" value="Ribonuclease H-like"/>
    <property type="match status" value="1"/>
</dbReference>
<dbReference type="Pfam" id="PF14223">
    <property type="entry name" value="Retrotran_gag_2"/>
    <property type="match status" value="1"/>
</dbReference>
<dbReference type="Pfam" id="PF00665">
    <property type="entry name" value="rve"/>
    <property type="match status" value="1"/>
</dbReference>
<gene>
    <name evidence="4" type="ORF">Pc19g00090</name>
    <name evidence="4" type="ORF">PCH_Pc19g00090</name>
</gene>
<dbReference type="Gene3D" id="3.30.420.10">
    <property type="entry name" value="Ribonuclease H-like superfamily/Ribonuclease H"/>
    <property type="match status" value="1"/>
</dbReference>
<evidence type="ECO:0000313" key="4">
    <source>
        <dbReference type="EMBL" id="CAP79425.1"/>
    </source>
</evidence>
<dbReference type="InterPro" id="IPR001584">
    <property type="entry name" value="Integrase_cat-core"/>
</dbReference>
<dbReference type="InterPro" id="IPR013103">
    <property type="entry name" value="RVT_2"/>
</dbReference>
<dbReference type="OMA" id="CDAYALI"/>
<dbReference type="InterPro" id="IPR012337">
    <property type="entry name" value="RNaseH-like_sf"/>
</dbReference>
<dbReference type="STRING" id="500485.B6HD07"/>
<dbReference type="PANTHER" id="PTHR11439">
    <property type="entry name" value="GAG-POL-RELATED RETROTRANSPOSON"/>
    <property type="match status" value="1"/>
</dbReference>
<dbReference type="EMBL" id="AM920434">
    <property type="protein sequence ID" value="CAP79425.1"/>
    <property type="molecule type" value="Genomic_DNA"/>
</dbReference>
<dbReference type="GO" id="GO:0005634">
    <property type="term" value="C:nucleus"/>
    <property type="evidence" value="ECO:0007669"/>
    <property type="project" value="UniProtKB-ARBA"/>
</dbReference>